<feature type="coiled-coil region" evidence="1">
    <location>
        <begin position="83"/>
        <end position="112"/>
    </location>
</feature>
<feature type="transmembrane region" description="Helical" evidence="2">
    <location>
        <begin position="61"/>
        <end position="82"/>
    </location>
</feature>
<keyword evidence="2" id="KW-0812">Transmembrane</keyword>
<keyword evidence="2" id="KW-1133">Transmembrane helix</keyword>
<evidence type="ECO:0000313" key="4">
    <source>
        <dbReference type="Proteomes" id="UP001307168"/>
    </source>
</evidence>
<evidence type="ECO:0000313" key="3">
    <source>
        <dbReference type="EMBL" id="MEC0276894.1"/>
    </source>
</evidence>
<sequence>MDKDFNAFINKQVKNSESFKIRLRRFKLFLLGLGIYAAILIIGLLLMYFMDMEWLEEPLDYISIIPCLLSLWFCSVTAFEYYKQSLEDEAEQNESRHRLAAEEEELEKTYRELGLPFYSDLDYPWFNHKKSRLKILFMFSALIFINLGIMTWTILGW</sequence>
<dbReference type="AlphaFoldDB" id="A0AAW9NQ97"/>
<evidence type="ECO:0000256" key="2">
    <source>
        <dbReference type="SAM" id="Phobius"/>
    </source>
</evidence>
<keyword evidence="2" id="KW-0472">Membrane</keyword>
<feature type="transmembrane region" description="Helical" evidence="2">
    <location>
        <begin position="28"/>
        <end position="49"/>
    </location>
</feature>
<feature type="transmembrane region" description="Helical" evidence="2">
    <location>
        <begin position="135"/>
        <end position="155"/>
    </location>
</feature>
<proteinExistence type="predicted"/>
<organism evidence="3 4">
    <name type="scientific">Peribacillus castrilensis</name>
    <dbReference type="NCBI Taxonomy" id="2897690"/>
    <lineage>
        <taxon>Bacteria</taxon>
        <taxon>Bacillati</taxon>
        <taxon>Bacillota</taxon>
        <taxon>Bacilli</taxon>
        <taxon>Bacillales</taxon>
        <taxon>Bacillaceae</taxon>
        <taxon>Peribacillus</taxon>
    </lineage>
</organism>
<comment type="caution">
    <text evidence="3">The sequence shown here is derived from an EMBL/GenBank/DDBJ whole genome shotgun (WGS) entry which is preliminary data.</text>
</comment>
<dbReference type="EMBL" id="JARNBH010000042">
    <property type="protein sequence ID" value="MEC0276894.1"/>
    <property type="molecule type" value="Genomic_DNA"/>
</dbReference>
<evidence type="ECO:0000256" key="1">
    <source>
        <dbReference type="SAM" id="Coils"/>
    </source>
</evidence>
<protein>
    <submittedName>
        <fullName evidence="3">Uncharacterized protein</fullName>
    </submittedName>
</protein>
<keyword evidence="4" id="KW-1185">Reference proteome</keyword>
<gene>
    <name evidence="3" type="ORF">P4706_28290</name>
</gene>
<keyword evidence="1" id="KW-0175">Coiled coil</keyword>
<reference evidence="3 4" key="1">
    <citation type="submission" date="2023-03" db="EMBL/GenBank/DDBJ databases">
        <title>Bacillus Genome Sequencing.</title>
        <authorList>
            <person name="Dunlap C."/>
        </authorList>
    </citation>
    <scope>NUCLEOTIDE SEQUENCE [LARGE SCALE GENOMIC DNA]</scope>
    <source>
        <strain evidence="3 4">B-41290</strain>
    </source>
</reference>
<dbReference type="RefSeq" id="WP_367408435.1">
    <property type="nucleotide sequence ID" value="NZ_JARNBH010000042.1"/>
</dbReference>
<name>A0AAW9NQ97_9BACI</name>
<dbReference type="Proteomes" id="UP001307168">
    <property type="component" value="Unassembled WGS sequence"/>
</dbReference>
<accession>A0AAW9NQ97</accession>